<comment type="subcellular location">
    <subcellularLocation>
        <location evidence="1">Cell membrane</location>
        <topology evidence="1">Multi-pass membrane protein</topology>
    </subcellularLocation>
</comment>
<keyword evidence="15" id="KW-1185">Reference proteome</keyword>
<dbReference type="Proteomes" id="UP000295560">
    <property type="component" value="Unassembled WGS sequence"/>
</dbReference>
<evidence type="ECO:0000256" key="9">
    <source>
        <dbReference type="ARBA" id="ARBA00061644"/>
    </source>
</evidence>
<keyword evidence="5 14" id="KW-0067">ATP-binding</keyword>
<keyword evidence="3 11" id="KW-0812">Transmembrane</keyword>
<evidence type="ECO:0000256" key="4">
    <source>
        <dbReference type="ARBA" id="ARBA00022741"/>
    </source>
</evidence>
<dbReference type="SUPFAM" id="SSF52540">
    <property type="entry name" value="P-loop containing nucleoside triphosphate hydrolases"/>
    <property type="match status" value="1"/>
</dbReference>
<dbReference type="PROSITE" id="PS50893">
    <property type="entry name" value="ABC_TRANSPORTER_2"/>
    <property type="match status" value="1"/>
</dbReference>
<evidence type="ECO:0000256" key="5">
    <source>
        <dbReference type="ARBA" id="ARBA00022840"/>
    </source>
</evidence>
<feature type="transmembrane region" description="Helical" evidence="11">
    <location>
        <begin position="243"/>
        <end position="264"/>
    </location>
</feature>
<dbReference type="Pfam" id="PF00664">
    <property type="entry name" value="ABC_membrane"/>
    <property type="match status" value="1"/>
</dbReference>
<dbReference type="InterPro" id="IPR003439">
    <property type="entry name" value="ABC_transporter-like_ATP-bd"/>
</dbReference>
<evidence type="ECO:0000256" key="6">
    <source>
        <dbReference type="ARBA" id="ARBA00022989"/>
    </source>
</evidence>
<feature type="domain" description="ABC transporter" evidence="12">
    <location>
        <begin position="330"/>
        <end position="563"/>
    </location>
</feature>
<feature type="transmembrane region" description="Helical" evidence="11">
    <location>
        <begin position="53"/>
        <end position="77"/>
    </location>
</feature>
<dbReference type="FunFam" id="3.40.50.300:FF:000287">
    <property type="entry name" value="Multidrug ABC transporter ATP-binding protein"/>
    <property type="match status" value="1"/>
</dbReference>
<dbReference type="GO" id="GO:0016887">
    <property type="term" value="F:ATP hydrolysis activity"/>
    <property type="evidence" value="ECO:0007669"/>
    <property type="project" value="InterPro"/>
</dbReference>
<sequence>MATLVGFAAGARGPLIAAVLLAVGATVLELLPVYVVYRLVDDLVAGGGGASGYYVWAVVALVAIVLRFVLFGLSTAVSHRAAFRLLYDLRVAMARHLARLPLGFFSNRRSGEVKKVMVDDAERLEGFLAHGIPDIVSSVAVWIGVTIWLFVLDWRMALASIVVVPIAFACLSSAMRRVSGQMAEYQKADARMNGSVVEYVNGMPVVKVFDRTGESFTETREAVEDYARLETDYAKQFVPLGSAFYTVIVSSLAVIAPVGIWLQATGRIDLTTLLFFFLVGAAYGRPLMTLFNQASQFAQYTSGGALIGQILGAPELPDTGERVELDGYDVELRDVRFAYDGRDVLHGVSFTARTGQVTALVGPSGAGKTTIARLIPRFADVDDGAVLLGGVDVRAIGVDQLMETISFVFQDTFLFHDTIADNIRLGKPSATDADVEAAARAARVHDFVSALPDGYATTVGERGSTLSGGEKQRIAIARAILKDSPVVILDEATAFADPENESAIQEAVGELVRGKTLLVIAHRLSTVVHAERILVVDDGRVVESGRHDELVARGGAYARLWEDYDRAQSIVLHAGERSR</sequence>
<dbReference type="InterPro" id="IPR027417">
    <property type="entry name" value="P-loop_NTPase"/>
</dbReference>
<evidence type="ECO:0000256" key="10">
    <source>
        <dbReference type="ARBA" id="ARBA00071747"/>
    </source>
</evidence>
<keyword evidence="7 11" id="KW-0472">Membrane</keyword>
<evidence type="ECO:0000259" key="12">
    <source>
        <dbReference type="PROSITE" id="PS50893"/>
    </source>
</evidence>
<dbReference type="InterPro" id="IPR003593">
    <property type="entry name" value="AAA+_ATPase"/>
</dbReference>
<dbReference type="AlphaFoldDB" id="A0A4R1HST2"/>
<evidence type="ECO:0000256" key="3">
    <source>
        <dbReference type="ARBA" id="ARBA00022692"/>
    </source>
</evidence>
<dbReference type="InterPro" id="IPR011527">
    <property type="entry name" value="ABC1_TM_dom"/>
</dbReference>
<evidence type="ECO:0000256" key="7">
    <source>
        <dbReference type="ARBA" id="ARBA00023136"/>
    </source>
</evidence>
<keyword evidence="6 11" id="KW-1133">Transmembrane helix</keyword>
<feature type="transmembrane region" description="Helical" evidence="11">
    <location>
        <begin position="270"/>
        <end position="288"/>
    </location>
</feature>
<dbReference type="PANTHER" id="PTHR24221">
    <property type="entry name" value="ATP-BINDING CASSETTE SUB-FAMILY B"/>
    <property type="match status" value="1"/>
</dbReference>
<name>A0A4R1HST2_PSEEN</name>
<feature type="transmembrane region" description="Helical" evidence="11">
    <location>
        <begin position="127"/>
        <end position="151"/>
    </location>
</feature>
<dbReference type="GO" id="GO:0034040">
    <property type="term" value="F:ATPase-coupled lipid transmembrane transporter activity"/>
    <property type="evidence" value="ECO:0007669"/>
    <property type="project" value="TreeGrafter"/>
</dbReference>
<dbReference type="InterPro" id="IPR036640">
    <property type="entry name" value="ABC1_TM_sf"/>
</dbReference>
<feature type="transmembrane region" description="Helical" evidence="11">
    <location>
        <begin position="157"/>
        <end position="175"/>
    </location>
</feature>
<comment type="similarity">
    <text evidence="9">Belongs to the ABC transporter superfamily. Lipid exporter (TC 3.A.1.106) family.</text>
</comment>
<feature type="domain" description="ABC transmembrane type-1" evidence="13">
    <location>
        <begin position="16"/>
        <end position="299"/>
    </location>
</feature>
<comment type="function">
    <text evidence="8">ABC transporter involved in fatty acid import. Transmembrane domains (TMD) form a pore in the membrane and the ATP-binding domain (NBD) is responsible for energy generation.</text>
</comment>
<dbReference type="RefSeq" id="WP_165922184.1">
    <property type="nucleotide sequence ID" value="NZ_SMFZ01000001.1"/>
</dbReference>
<dbReference type="GO" id="GO:0140359">
    <property type="term" value="F:ABC-type transporter activity"/>
    <property type="evidence" value="ECO:0007669"/>
    <property type="project" value="InterPro"/>
</dbReference>
<proteinExistence type="inferred from homology"/>
<evidence type="ECO:0000256" key="8">
    <source>
        <dbReference type="ARBA" id="ARBA00055053"/>
    </source>
</evidence>
<dbReference type="PROSITE" id="PS00211">
    <property type="entry name" value="ABC_TRANSPORTER_1"/>
    <property type="match status" value="1"/>
</dbReference>
<evidence type="ECO:0000256" key="2">
    <source>
        <dbReference type="ARBA" id="ARBA00022448"/>
    </source>
</evidence>
<dbReference type="InterPro" id="IPR017871">
    <property type="entry name" value="ABC_transporter-like_CS"/>
</dbReference>
<protein>
    <recommendedName>
        <fullName evidence="10">Fatty acid ABC transporter ATP-binding/permease protein</fullName>
    </recommendedName>
</protein>
<dbReference type="GO" id="GO:0005524">
    <property type="term" value="F:ATP binding"/>
    <property type="evidence" value="ECO:0007669"/>
    <property type="project" value="UniProtKB-KW"/>
</dbReference>
<dbReference type="Gene3D" id="1.20.1560.10">
    <property type="entry name" value="ABC transporter type 1, transmembrane domain"/>
    <property type="match status" value="1"/>
</dbReference>
<accession>A0A4R1HST2</accession>
<dbReference type="PANTHER" id="PTHR24221:SF397">
    <property type="entry name" value="ABC TRANSPORTER, ATP-BINDING TRANSMEMBRANE PROTEIN"/>
    <property type="match status" value="1"/>
</dbReference>
<evidence type="ECO:0000313" key="15">
    <source>
        <dbReference type="Proteomes" id="UP000295560"/>
    </source>
</evidence>
<keyword evidence="4" id="KW-0547">Nucleotide-binding</keyword>
<evidence type="ECO:0000313" key="14">
    <source>
        <dbReference type="EMBL" id="TCK25714.1"/>
    </source>
</evidence>
<reference evidence="14 15" key="1">
    <citation type="submission" date="2019-03" db="EMBL/GenBank/DDBJ databases">
        <title>Sequencing the genomes of 1000 actinobacteria strains.</title>
        <authorList>
            <person name="Klenk H.-P."/>
        </authorList>
    </citation>
    <scope>NUCLEOTIDE SEQUENCE [LARGE SCALE GENOMIC DNA]</scope>
    <source>
        <strain evidence="14 15">DSM 44969</strain>
    </source>
</reference>
<gene>
    <name evidence="14" type="ORF">EV378_1534</name>
</gene>
<comment type="caution">
    <text evidence="14">The sequence shown here is derived from an EMBL/GenBank/DDBJ whole genome shotgun (WGS) entry which is preliminary data.</text>
</comment>
<dbReference type="GO" id="GO:0005886">
    <property type="term" value="C:plasma membrane"/>
    <property type="evidence" value="ECO:0007669"/>
    <property type="project" value="UniProtKB-SubCell"/>
</dbReference>
<keyword evidence="2" id="KW-0813">Transport</keyword>
<dbReference type="Pfam" id="PF00005">
    <property type="entry name" value="ABC_tran"/>
    <property type="match status" value="1"/>
</dbReference>
<organism evidence="14 15">
    <name type="scientific">Pseudonocardia endophytica</name>
    <dbReference type="NCBI Taxonomy" id="401976"/>
    <lineage>
        <taxon>Bacteria</taxon>
        <taxon>Bacillati</taxon>
        <taxon>Actinomycetota</taxon>
        <taxon>Actinomycetes</taxon>
        <taxon>Pseudonocardiales</taxon>
        <taxon>Pseudonocardiaceae</taxon>
        <taxon>Pseudonocardia</taxon>
    </lineage>
</organism>
<dbReference type="SMART" id="SM00382">
    <property type="entry name" value="AAA"/>
    <property type="match status" value="1"/>
</dbReference>
<dbReference type="PROSITE" id="PS50929">
    <property type="entry name" value="ABC_TM1F"/>
    <property type="match status" value="1"/>
</dbReference>
<dbReference type="InterPro" id="IPR039421">
    <property type="entry name" value="Type_1_exporter"/>
</dbReference>
<evidence type="ECO:0000259" key="13">
    <source>
        <dbReference type="PROSITE" id="PS50929"/>
    </source>
</evidence>
<dbReference type="SUPFAM" id="SSF90123">
    <property type="entry name" value="ABC transporter transmembrane region"/>
    <property type="match status" value="1"/>
</dbReference>
<evidence type="ECO:0000256" key="11">
    <source>
        <dbReference type="SAM" id="Phobius"/>
    </source>
</evidence>
<dbReference type="Gene3D" id="3.40.50.300">
    <property type="entry name" value="P-loop containing nucleotide triphosphate hydrolases"/>
    <property type="match status" value="1"/>
</dbReference>
<evidence type="ECO:0000256" key="1">
    <source>
        <dbReference type="ARBA" id="ARBA00004651"/>
    </source>
</evidence>
<feature type="transmembrane region" description="Helical" evidence="11">
    <location>
        <begin position="15"/>
        <end position="37"/>
    </location>
</feature>
<dbReference type="EMBL" id="SMFZ01000001">
    <property type="protein sequence ID" value="TCK25714.1"/>
    <property type="molecule type" value="Genomic_DNA"/>
</dbReference>